<evidence type="ECO:0000259" key="11">
    <source>
        <dbReference type="PROSITE" id="PS50850"/>
    </source>
</evidence>
<evidence type="ECO:0000256" key="2">
    <source>
        <dbReference type="ARBA" id="ARBA00010992"/>
    </source>
</evidence>
<organism evidence="12 13">
    <name type="scientific">Neocucurbitaria cava</name>
    <dbReference type="NCBI Taxonomy" id="798079"/>
    <lineage>
        <taxon>Eukaryota</taxon>
        <taxon>Fungi</taxon>
        <taxon>Dikarya</taxon>
        <taxon>Ascomycota</taxon>
        <taxon>Pezizomycotina</taxon>
        <taxon>Dothideomycetes</taxon>
        <taxon>Pleosporomycetidae</taxon>
        <taxon>Pleosporales</taxon>
        <taxon>Pleosporineae</taxon>
        <taxon>Cucurbitariaceae</taxon>
        <taxon>Neocucurbitaria</taxon>
    </lineage>
</organism>
<feature type="transmembrane region" description="Helical" evidence="10">
    <location>
        <begin position="194"/>
        <end position="214"/>
    </location>
</feature>
<evidence type="ECO:0000256" key="6">
    <source>
        <dbReference type="ARBA" id="ARBA00022989"/>
    </source>
</evidence>
<dbReference type="InterPro" id="IPR003663">
    <property type="entry name" value="Sugar/inositol_transpt"/>
</dbReference>
<dbReference type="PROSITE" id="PS00216">
    <property type="entry name" value="SUGAR_TRANSPORT_1"/>
    <property type="match status" value="1"/>
</dbReference>
<feature type="transmembrane region" description="Helical" evidence="10">
    <location>
        <begin position="100"/>
        <end position="119"/>
    </location>
</feature>
<feature type="transmembrane region" description="Helical" evidence="10">
    <location>
        <begin position="326"/>
        <end position="346"/>
    </location>
</feature>
<feature type="transmembrane region" description="Helical" evidence="10">
    <location>
        <begin position="74"/>
        <end position="93"/>
    </location>
</feature>
<dbReference type="Gene3D" id="1.20.1250.20">
    <property type="entry name" value="MFS general substrate transporter like domains"/>
    <property type="match status" value="1"/>
</dbReference>
<dbReference type="InterPro" id="IPR036259">
    <property type="entry name" value="MFS_trans_sf"/>
</dbReference>
<evidence type="ECO:0000256" key="9">
    <source>
        <dbReference type="RuleBase" id="RU003346"/>
    </source>
</evidence>
<comment type="caution">
    <text evidence="12">The sequence shown here is derived from an EMBL/GenBank/DDBJ whole genome shotgun (WGS) entry which is preliminary data.</text>
</comment>
<keyword evidence="7 10" id="KW-0472">Membrane</keyword>
<comment type="subcellular location">
    <subcellularLocation>
        <location evidence="1">Membrane</location>
        <topology evidence="1">Multi-pass membrane protein</topology>
    </subcellularLocation>
</comment>
<dbReference type="PANTHER" id="PTHR48022">
    <property type="entry name" value="PLASTIDIC GLUCOSE TRANSPORTER 4"/>
    <property type="match status" value="1"/>
</dbReference>
<feature type="transmembrane region" description="Helical" evidence="10">
    <location>
        <begin position="125"/>
        <end position="148"/>
    </location>
</feature>
<dbReference type="PROSITE" id="PS50850">
    <property type="entry name" value="MFS"/>
    <property type="match status" value="1"/>
</dbReference>
<dbReference type="GO" id="GO:0016020">
    <property type="term" value="C:membrane"/>
    <property type="evidence" value="ECO:0007669"/>
    <property type="project" value="UniProtKB-SubCell"/>
</dbReference>
<dbReference type="EMBL" id="JAPEUY010000007">
    <property type="protein sequence ID" value="KAJ4371147.1"/>
    <property type="molecule type" value="Genomic_DNA"/>
</dbReference>
<evidence type="ECO:0000256" key="8">
    <source>
        <dbReference type="ARBA" id="ARBA00043213"/>
    </source>
</evidence>
<dbReference type="PANTHER" id="PTHR48022:SF34">
    <property type="entry name" value="MAJOR FACILITATOR SUPERFAMILY (MFS) PROFILE DOMAIN-CONTAINING PROTEIN-RELATED"/>
    <property type="match status" value="1"/>
</dbReference>
<proteinExistence type="inferred from homology"/>
<feature type="transmembrane region" description="Helical" evidence="10">
    <location>
        <begin position="389"/>
        <end position="407"/>
    </location>
</feature>
<dbReference type="AlphaFoldDB" id="A0A9W9CN37"/>
<feature type="transmembrane region" description="Helical" evidence="10">
    <location>
        <begin position="358"/>
        <end position="377"/>
    </location>
</feature>
<dbReference type="Proteomes" id="UP001140560">
    <property type="component" value="Unassembled WGS sequence"/>
</dbReference>
<feature type="transmembrane region" description="Helical" evidence="10">
    <location>
        <begin position="455"/>
        <end position="477"/>
    </location>
</feature>
<evidence type="ECO:0000256" key="10">
    <source>
        <dbReference type="SAM" id="Phobius"/>
    </source>
</evidence>
<evidence type="ECO:0000313" key="13">
    <source>
        <dbReference type="Proteomes" id="UP001140560"/>
    </source>
</evidence>
<dbReference type="PRINTS" id="PR00171">
    <property type="entry name" value="SUGRTRNSPORT"/>
</dbReference>
<keyword evidence="4 10" id="KW-0812">Transmembrane</keyword>
<gene>
    <name evidence="12" type="ORF">N0V83_004363</name>
</gene>
<evidence type="ECO:0000256" key="7">
    <source>
        <dbReference type="ARBA" id="ARBA00023136"/>
    </source>
</evidence>
<keyword evidence="6 10" id="KW-1133">Transmembrane helix</keyword>
<dbReference type="FunFam" id="1.20.1250.20:FF:000026">
    <property type="entry name" value="MFS quinate transporter QutD"/>
    <property type="match status" value="1"/>
</dbReference>
<keyword evidence="5" id="KW-0672">Quinate metabolism</keyword>
<protein>
    <recommendedName>
        <fullName evidence="8">Quinate transporter</fullName>
    </recommendedName>
</protein>
<evidence type="ECO:0000313" key="12">
    <source>
        <dbReference type="EMBL" id="KAJ4371147.1"/>
    </source>
</evidence>
<comment type="similarity">
    <text evidence="2 9">Belongs to the major facilitator superfamily. Sugar transporter (TC 2.A.1.1) family.</text>
</comment>
<dbReference type="PROSITE" id="PS00217">
    <property type="entry name" value="SUGAR_TRANSPORT_2"/>
    <property type="match status" value="1"/>
</dbReference>
<sequence>MSPFSRQDKSAVPAPDAVYNWRVYALAFSASMGSAMFGYDSAFIGGTLTLPSFKTKFGLSSTSGTELAALKANIVSTFQAGCFFGAILCYYLSEKLGRRIPLMLCGALFNVGAILQVSSAGHVGMIYAGRALTGLAVGASSLIVPQYISECSPPAIRGRLIGIFEVVLQFSQIVGFWVNYGVNLNISGKSDTQWHIPFALQLAPGTLLLIFMFFQPESPRWLLRVGRSAEAVKNLAVIRNLPADHAYVIWEVDTVNEQLRREFDVGAHRSLGKQLKEVFTISSNRYRLLLGMSLMMLQNLSGINALNYYSATIFQSVGFTGTSVGLLATGVFGIIKAFATLIFMVFGIDRLGRRKSLLIGSVGALFAMFYIGGYTAVAHSFSGHAKKDGGAYVAIVMVYVFAIFYAMSWNGIPWIVCAEVYPTAIRSVCLVFTTCTQWLGQFIIVYSTPYMMTDITYGTFLFFGASLVVAITFVFFLMPETRGLSLEEMDILFGISGSAINKRRKAEEIIAGQRGAENLVGDDVEKETAVRIEDKV</sequence>
<feature type="domain" description="Major facilitator superfamily (MFS) profile" evidence="11">
    <location>
        <begin position="26"/>
        <end position="482"/>
    </location>
</feature>
<dbReference type="InterPro" id="IPR050360">
    <property type="entry name" value="MFS_Sugar_Transporters"/>
</dbReference>
<feature type="transmembrane region" description="Helical" evidence="10">
    <location>
        <begin position="428"/>
        <end position="449"/>
    </location>
</feature>
<feature type="transmembrane region" description="Helical" evidence="10">
    <location>
        <begin position="21"/>
        <end position="39"/>
    </location>
</feature>
<evidence type="ECO:0000256" key="4">
    <source>
        <dbReference type="ARBA" id="ARBA00022692"/>
    </source>
</evidence>
<dbReference type="Pfam" id="PF00083">
    <property type="entry name" value="Sugar_tr"/>
    <property type="match status" value="1"/>
</dbReference>
<dbReference type="InterPro" id="IPR020846">
    <property type="entry name" value="MFS_dom"/>
</dbReference>
<dbReference type="InterPro" id="IPR005828">
    <property type="entry name" value="MFS_sugar_transport-like"/>
</dbReference>
<dbReference type="SUPFAM" id="SSF103473">
    <property type="entry name" value="MFS general substrate transporter"/>
    <property type="match status" value="1"/>
</dbReference>
<feature type="transmembrane region" description="Helical" evidence="10">
    <location>
        <begin position="160"/>
        <end position="182"/>
    </location>
</feature>
<name>A0A9W9CN37_9PLEO</name>
<evidence type="ECO:0000256" key="5">
    <source>
        <dbReference type="ARBA" id="ARBA00022911"/>
    </source>
</evidence>
<evidence type="ECO:0000256" key="3">
    <source>
        <dbReference type="ARBA" id="ARBA00022448"/>
    </source>
</evidence>
<dbReference type="InterPro" id="IPR005829">
    <property type="entry name" value="Sugar_transporter_CS"/>
</dbReference>
<dbReference type="NCBIfam" id="TIGR00879">
    <property type="entry name" value="SP"/>
    <property type="match status" value="1"/>
</dbReference>
<reference evidence="12" key="1">
    <citation type="submission" date="2022-10" db="EMBL/GenBank/DDBJ databases">
        <title>Tapping the CABI collections for fungal endophytes: first genome assemblies for Collariella, Neodidymelliopsis, Ascochyta clinopodiicola, Didymella pomorum, Didymosphaeria variabile, Neocosmospora piperis and Neocucurbitaria cava.</title>
        <authorList>
            <person name="Hill R."/>
        </authorList>
    </citation>
    <scope>NUCLEOTIDE SEQUENCE</scope>
    <source>
        <strain evidence="12">IMI 356814</strain>
    </source>
</reference>
<keyword evidence="3 9" id="KW-0813">Transport</keyword>
<accession>A0A9W9CN37</accession>
<keyword evidence="13" id="KW-1185">Reference proteome</keyword>
<dbReference type="OrthoDB" id="508119at2759"/>
<dbReference type="GO" id="GO:0005351">
    <property type="term" value="F:carbohydrate:proton symporter activity"/>
    <property type="evidence" value="ECO:0007669"/>
    <property type="project" value="TreeGrafter"/>
</dbReference>
<evidence type="ECO:0000256" key="1">
    <source>
        <dbReference type="ARBA" id="ARBA00004141"/>
    </source>
</evidence>
<feature type="transmembrane region" description="Helical" evidence="10">
    <location>
        <begin position="286"/>
        <end position="306"/>
    </location>
</feature>